<evidence type="ECO:0000313" key="3">
    <source>
        <dbReference type="EMBL" id="GGY22883.1"/>
    </source>
</evidence>
<evidence type="ECO:0000313" key="4">
    <source>
        <dbReference type="Proteomes" id="UP000600946"/>
    </source>
</evidence>
<name>A0ABQ2ZUS7_9ACTN</name>
<accession>A0ABQ2ZUS7</accession>
<dbReference type="NCBIfam" id="TIGR03936">
    <property type="entry name" value="sam_1_link_chp"/>
    <property type="match status" value="1"/>
</dbReference>
<reference evidence="4" key="1">
    <citation type="journal article" date="2019" name="Int. J. Syst. Evol. Microbiol.">
        <title>The Global Catalogue of Microorganisms (GCM) 10K type strain sequencing project: providing services to taxonomists for standard genome sequencing and annotation.</title>
        <authorList>
            <consortium name="The Broad Institute Genomics Platform"/>
            <consortium name="The Broad Institute Genome Sequencing Center for Infectious Disease"/>
            <person name="Wu L."/>
            <person name="Ma J."/>
        </authorList>
    </citation>
    <scope>NUCLEOTIDE SEQUENCE [LARGE SCALE GENOMIC DNA]</scope>
    <source>
        <strain evidence="4">JCM 4594</strain>
    </source>
</reference>
<feature type="region of interest" description="Disordered" evidence="1">
    <location>
        <begin position="269"/>
        <end position="304"/>
    </location>
</feature>
<dbReference type="Proteomes" id="UP000600946">
    <property type="component" value="Unassembled WGS sequence"/>
</dbReference>
<protein>
    <submittedName>
        <fullName evidence="3">Radical SAM protein</fullName>
    </submittedName>
</protein>
<keyword evidence="4" id="KW-1185">Reference proteome</keyword>
<dbReference type="Pfam" id="PF10105">
    <property type="entry name" value="DUF2344"/>
    <property type="match status" value="1"/>
</dbReference>
<gene>
    <name evidence="3" type="ORF">GCM10010326_15400</name>
</gene>
<feature type="domain" description="DUF2344" evidence="2">
    <location>
        <begin position="48"/>
        <end position="236"/>
    </location>
</feature>
<sequence length="304" mass="32368">MSRGRPAVTGGTPTGRWAAHTAPAPHRGEEPLGKRQPEGPPPAPAVQRIRLRYTKRGRLRFTSHRDFQRAFERALRRAEVPMAYSAGFTPHPKVSYANAAPTGVGSEAEYLEIALTAQRDPEKLRTLLDESLPTGLDIIDAVEVRTSGLADRLTASVWELRLDGVTVEAAEKAVETFLAAETVEVQRKTKNGMRTFDTRGAVAGLQALPPQADRPLDDACAILRLVVRHLTPAVRPDDVLSGLRAVADLAPPVPAAVTRLAQGLFDEESGTVTDPLAPDREAAPAAPQTAAGTVSATAPEGPAA</sequence>
<dbReference type="InterPro" id="IPR018768">
    <property type="entry name" value="DUF2344"/>
</dbReference>
<proteinExistence type="predicted"/>
<feature type="compositionally biased region" description="Basic and acidic residues" evidence="1">
    <location>
        <begin position="26"/>
        <end position="37"/>
    </location>
</feature>
<comment type="caution">
    <text evidence="3">The sequence shown here is derived from an EMBL/GenBank/DDBJ whole genome shotgun (WGS) entry which is preliminary data.</text>
</comment>
<organism evidence="3 4">
    <name type="scientific">Streptomyces xanthochromogenes</name>
    <dbReference type="NCBI Taxonomy" id="67384"/>
    <lineage>
        <taxon>Bacteria</taxon>
        <taxon>Bacillati</taxon>
        <taxon>Actinomycetota</taxon>
        <taxon>Actinomycetes</taxon>
        <taxon>Kitasatosporales</taxon>
        <taxon>Streptomycetaceae</taxon>
        <taxon>Streptomyces</taxon>
    </lineage>
</organism>
<dbReference type="EMBL" id="BMUU01000002">
    <property type="protein sequence ID" value="GGY22883.1"/>
    <property type="molecule type" value="Genomic_DNA"/>
</dbReference>
<evidence type="ECO:0000259" key="2">
    <source>
        <dbReference type="Pfam" id="PF10105"/>
    </source>
</evidence>
<feature type="region of interest" description="Disordered" evidence="1">
    <location>
        <begin position="1"/>
        <end position="45"/>
    </location>
</feature>
<evidence type="ECO:0000256" key="1">
    <source>
        <dbReference type="SAM" id="MobiDB-lite"/>
    </source>
</evidence>